<feature type="transmembrane region" description="Helical" evidence="1">
    <location>
        <begin position="214"/>
        <end position="234"/>
    </location>
</feature>
<feature type="transmembrane region" description="Helical" evidence="1">
    <location>
        <begin position="21"/>
        <end position="40"/>
    </location>
</feature>
<gene>
    <name evidence="2" type="ORF">SAMN02745138_02981</name>
</gene>
<organism evidence="2 3">
    <name type="scientific">Anaerotignum lactatifermentans DSM 14214</name>
    <dbReference type="NCBI Taxonomy" id="1121323"/>
    <lineage>
        <taxon>Bacteria</taxon>
        <taxon>Bacillati</taxon>
        <taxon>Bacillota</taxon>
        <taxon>Clostridia</taxon>
        <taxon>Lachnospirales</taxon>
        <taxon>Anaerotignaceae</taxon>
        <taxon>Anaerotignum</taxon>
    </lineage>
</organism>
<accession>A0A1M6YE16</accession>
<sequence>MKQTALLSGYVFQWNMKKGGWAVYVFSILAGVITAVYRGYAGMAGETSPYRAKGFLPYELIIDQSMIPLFFGIGLLALLFLQFLQLRKYQKESKGIYTFLTLPMKGTQVANAFLLQSLAMVFLYYALWLMVIVVMYFPMMHWMVSLAAKQEFLMNDGTILTGIDATRHNGLFLAFLRSEFLGIVYSLDWKNMMCALFLLFFAGVWIVSVSMQRAIGLTGIFICAAGLMIPLALYLQGHSAGEMSNILLTGSILLLAVGVWLIFRLQADFREPLAK</sequence>
<keyword evidence="1" id="KW-0812">Transmembrane</keyword>
<evidence type="ECO:0000313" key="2">
    <source>
        <dbReference type="EMBL" id="SHL16373.1"/>
    </source>
</evidence>
<dbReference type="EMBL" id="FRAH01000073">
    <property type="protein sequence ID" value="SHL16373.1"/>
    <property type="molecule type" value="Genomic_DNA"/>
</dbReference>
<protein>
    <submittedName>
        <fullName evidence="2">Uncharacterized protein</fullName>
    </submittedName>
</protein>
<dbReference type="Proteomes" id="UP000183975">
    <property type="component" value="Unassembled WGS sequence"/>
</dbReference>
<dbReference type="AlphaFoldDB" id="A0A1M6YE16"/>
<reference evidence="2 3" key="1">
    <citation type="submission" date="2016-11" db="EMBL/GenBank/DDBJ databases">
        <authorList>
            <person name="Jaros S."/>
            <person name="Januszkiewicz K."/>
            <person name="Wedrychowicz H."/>
        </authorList>
    </citation>
    <scope>NUCLEOTIDE SEQUENCE [LARGE SCALE GENOMIC DNA]</scope>
    <source>
        <strain evidence="2 3">DSM 14214</strain>
    </source>
</reference>
<dbReference type="OrthoDB" id="2068508at2"/>
<keyword evidence="3" id="KW-1185">Reference proteome</keyword>
<feature type="transmembrane region" description="Helical" evidence="1">
    <location>
        <begin position="60"/>
        <end position="84"/>
    </location>
</feature>
<proteinExistence type="predicted"/>
<keyword evidence="1" id="KW-1133">Transmembrane helix</keyword>
<feature type="transmembrane region" description="Helical" evidence="1">
    <location>
        <begin position="113"/>
        <end position="137"/>
    </location>
</feature>
<feature type="transmembrane region" description="Helical" evidence="1">
    <location>
        <begin position="246"/>
        <end position="265"/>
    </location>
</feature>
<evidence type="ECO:0000256" key="1">
    <source>
        <dbReference type="SAM" id="Phobius"/>
    </source>
</evidence>
<name>A0A1M6YE16_9FIRM</name>
<keyword evidence="1" id="KW-0472">Membrane</keyword>
<feature type="transmembrane region" description="Helical" evidence="1">
    <location>
        <begin position="189"/>
        <end position="207"/>
    </location>
</feature>
<evidence type="ECO:0000313" key="3">
    <source>
        <dbReference type="Proteomes" id="UP000183975"/>
    </source>
</evidence>
<dbReference type="RefSeq" id="WP_072853081.1">
    <property type="nucleotide sequence ID" value="NZ_FRAH01000073.1"/>
</dbReference>